<dbReference type="PROSITE" id="PS00622">
    <property type="entry name" value="HTH_LUXR_1"/>
    <property type="match status" value="1"/>
</dbReference>
<dbReference type="SUPFAM" id="SSF48452">
    <property type="entry name" value="TPR-like"/>
    <property type="match status" value="2"/>
</dbReference>
<dbReference type="Gene3D" id="1.25.40.10">
    <property type="entry name" value="Tetratricopeptide repeat domain"/>
    <property type="match status" value="2"/>
</dbReference>
<keyword evidence="1" id="KW-0805">Transcription regulation</keyword>
<dbReference type="PANTHER" id="PTHR44688:SF16">
    <property type="entry name" value="DNA-BINDING TRANSCRIPTIONAL ACTIVATOR DEVR_DOSR"/>
    <property type="match status" value="1"/>
</dbReference>
<accession>A0A832I722</accession>
<organism evidence="5">
    <name type="scientific">Eiseniibacteriota bacterium</name>
    <dbReference type="NCBI Taxonomy" id="2212470"/>
    <lineage>
        <taxon>Bacteria</taxon>
        <taxon>Candidatus Eiseniibacteriota</taxon>
    </lineage>
</organism>
<dbReference type="PROSITE" id="PS50043">
    <property type="entry name" value="HTH_LUXR_2"/>
    <property type="match status" value="1"/>
</dbReference>
<dbReference type="GO" id="GO:0003677">
    <property type="term" value="F:DNA binding"/>
    <property type="evidence" value="ECO:0007669"/>
    <property type="project" value="UniProtKB-KW"/>
</dbReference>
<dbReference type="SMART" id="SM00421">
    <property type="entry name" value="HTH_LUXR"/>
    <property type="match status" value="1"/>
</dbReference>
<evidence type="ECO:0000313" key="5">
    <source>
        <dbReference type="EMBL" id="HGZ44605.1"/>
    </source>
</evidence>
<keyword evidence="2" id="KW-0238">DNA-binding</keyword>
<dbReference type="InterPro" id="IPR011990">
    <property type="entry name" value="TPR-like_helical_dom_sf"/>
</dbReference>
<protein>
    <submittedName>
        <fullName evidence="5">LuxR family transcriptional regulator</fullName>
    </submittedName>
</protein>
<evidence type="ECO:0000256" key="1">
    <source>
        <dbReference type="ARBA" id="ARBA00023015"/>
    </source>
</evidence>
<evidence type="ECO:0000256" key="2">
    <source>
        <dbReference type="ARBA" id="ARBA00023125"/>
    </source>
</evidence>
<dbReference type="InterPro" id="IPR036388">
    <property type="entry name" value="WH-like_DNA-bd_sf"/>
</dbReference>
<dbReference type="GO" id="GO:0006355">
    <property type="term" value="P:regulation of DNA-templated transcription"/>
    <property type="evidence" value="ECO:0007669"/>
    <property type="project" value="InterPro"/>
</dbReference>
<feature type="domain" description="HTH luxR-type" evidence="4">
    <location>
        <begin position="489"/>
        <end position="554"/>
    </location>
</feature>
<keyword evidence="3" id="KW-0804">Transcription</keyword>
<dbReference type="InterPro" id="IPR016032">
    <property type="entry name" value="Sig_transdc_resp-reg_C-effctor"/>
</dbReference>
<dbReference type="CDD" id="cd06170">
    <property type="entry name" value="LuxR_C_like"/>
    <property type="match status" value="1"/>
</dbReference>
<evidence type="ECO:0000256" key="3">
    <source>
        <dbReference type="ARBA" id="ARBA00023163"/>
    </source>
</evidence>
<proteinExistence type="predicted"/>
<dbReference type="PANTHER" id="PTHR44688">
    <property type="entry name" value="DNA-BINDING TRANSCRIPTIONAL ACTIVATOR DEVR_DOSR"/>
    <property type="match status" value="1"/>
</dbReference>
<dbReference type="Gene3D" id="1.10.10.10">
    <property type="entry name" value="Winged helix-like DNA-binding domain superfamily/Winged helix DNA-binding domain"/>
    <property type="match status" value="1"/>
</dbReference>
<evidence type="ECO:0000259" key="4">
    <source>
        <dbReference type="PROSITE" id="PS50043"/>
    </source>
</evidence>
<comment type="caution">
    <text evidence="5">The sequence shown here is derived from an EMBL/GenBank/DDBJ whole genome shotgun (WGS) entry which is preliminary data.</text>
</comment>
<dbReference type="Pfam" id="PF00196">
    <property type="entry name" value="GerE"/>
    <property type="match status" value="1"/>
</dbReference>
<reference evidence="5" key="1">
    <citation type="journal article" date="2020" name="mSystems">
        <title>Genome- and Community-Level Interaction Insights into Carbon Utilization and Element Cycling Functions of Hydrothermarchaeota in Hydrothermal Sediment.</title>
        <authorList>
            <person name="Zhou Z."/>
            <person name="Liu Y."/>
            <person name="Xu W."/>
            <person name="Pan J."/>
            <person name="Luo Z.H."/>
            <person name="Li M."/>
        </authorList>
    </citation>
    <scope>NUCLEOTIDE SEQUENCE [LARGE SCALE GENOMIC DNA]</scope>
    <source>
        <strain evidence="5">SpSt-381</strain>
    </source>
</reference>
<dbReference type="SUPFAM" id="SSF46894">
    <property type="entry name" value="C-terminal effector domain of the bipartite response regulators"/>
    <property type="match status" value="1"/>
</dbReference>
<dbReference type="PRINTS" id="PR00038">
    <property type="entry name" value="HTHLUXR"/>
</dbReference>
<gene>
    <name evidence="5" type="ORF">ENR23_14575</name>
</gene>
<dbReference type="InterPro" id="IPR000792">
    <property type="entry name" value="Tscrpt_reg_LuxR_C"/>
</dbReference>
<name>A0A832I722_UNCEI</name>
<dbReference type="AlphaFoldDB" id="A0A832I722"/>
<dbReference type="EMBL" id="DSQF01000030">
    <property type="protein sequence ID" value="HGZ44605.1"/>
    <property type="molecule type" value="Genomic_DNA"/>
</dbReference>
<sequence length="556" mass="58615">MALEPLADPPPCPHLIAGRAALARGAWDEARTRFLASLADAESPEAHEGLSTAALAVADGEAAIAALERAYALHLARGRRRAAARTALALCWSARVMRGDAAIADGWLERARDLLHGMELSPEHGWLRLREAEYRAMPALDLAAVRVAAAEAREIGRAQGDPSLEMEAVALEGVAMMRAGEVAEGLRRVDLAAVAAASGEVANDLSVGAILCQVLAAYEAVHDYERAAEWCRTMQAFAARRHVRPVASLCRNFLAGLLIVRGHWDEAEAALAPSTAPPPHAGLRAVAMLGELRVRQGRFDEAEALLRRSAHLGEAQLALARLALERGDPRAALDLLDRCLRRLSPTARVERARVQAVAVAAHVASGETAEAAALTEDLEALATEIGTPGLQASARHARGLVAAARGAHDEARRAFEDAIDGWSRAGLPFERGCARLALAGALAALGRASAARDEARRAGEELAALGAHARASAATALAASLEPARDGAPPGQRPPLSAREMEVLALVSQGLSNKEIAARLFLSEHTVKRHVANILSRLGLPSRAAAVAYAARHDLI</sequence>